<reference evidence="2 3" key="1">
    <citation type="submission" date="2018-09" db="EMBL/GenBank/DDBJ databases">
        <title>Production of Trimethoprim by Streptomyces sp. 3E-1.</title>
        <authorList>
            <person name="Kang H.J."/>
            <person name="Kim S.B."/>
        </authorList>
    </citation>
    <scope>NUCLEOTIDE SEQUENCE [LARGE SCALE GENOMIC DNA]</scope>
    <source>
        <strain evidence="2 3">3E-1</strain>
    </source>
</reference>
<dbReference type="Pfam" id="PF04738">
    <property type="entry name" value="Lant_dehydr_N"/>
    <property type="match status" value="1"/>
</dbReference>
<dbReference type="GeneID" id="91284875"/>
<evidence type="ECO:0000313" key="3">
    <source>
        <dbReference type="Proteomes" id="UP000265765"/>
    </source>
</evidence>
<dbReference type="Proteomes" id="UP000265765">
    <property type="component" value="Chromosome"/>
</dbReference>
<evidence type="ECO:0000313" key="2">
    <source>
        <dbReference type="EMBL" id="AYC41745.1"/>
    </source>
</evidence>
<protein>
    <recommendedName>
        <fullName evidence="1">Lantibiotic dehydratase N-terminal domain-containing protein</fullName>
    </recommendedName>
</protein>
<name>A0AAI8L512_9ACTN</name>
<organism evidence="2 3">
    <name type="scientific">Streptomyces griseorubiginosus</name>
    <dbReference type="NCBI Taxonomy" id="67304"/>
    <lineage>
        <taxon>Bacteria</taxon>
        <taxon>Bacillati</taxon>
        <taxon>Actinomycetota</taxon>
        <taxon>Actinomycetes</taxon>
        <taxon>Kitasatosporales</taxon>
        <taxon>Streptomycetaceae</taxon>
        <taxon>Streptomyces</taxon>
    </lineage>
</organism>
<dbReference type="RefSeq" id="WP_120052547.1">
    <property type="nucleotide sequence ID" value="NZ_CP032427.1"/>
</dbReference>
<dbReference type="InterPro" id="IPR006827">
    <property type="entry name" value="Lant_deHydtase_N"/>
</dbReference>
<evidence type="ECO:0000259" key="1">
    <source>
        <dbReference type="Pfam" id="PF04738"/>
    </source>
</evidence>
<feature type="domain" description="Lantibiotic dehydratase N-terminal" evidence="1">
    <location>
        <begin position="63"/>
        <end position="687"/>
    </location>
</feature>
<dbReference type="AlphaFoldDB" id="A0AAI8L512"/>
<dbReference type="EMBL" id="CP032427">
    <property type="protein sequence ID" value="AYC41745.1"/>
    <property type="molecule type" value="Genomic_DNA"/>
</dbReference>
<sequence length="1004" mass="107731">MTAQQRNAVTADPTAFICAGPALVRVPLAPCAPDDIRSDPPNGVTSPPTVEQLRGRVVSLLGDAVLMEAVTLASPSTAHSCQQPLEGLSAKKLRTLAASLTAYAARMRARATPFGLFAGVALGHLGDNGRGEIAEPAHHRRVVRPDAGWLREIVHHVERSPEGLALLEYFTSPGVLRTGNTFVLPTPDAHIRRITMRATPALTAAVNAAAGGAPGSRILEAVRAQGMTEAAATSLLDALVAQGYLVSELRPPPHERDPLAHVLRCLRRRNLRPELLQELEEFATAVETYRTAPVGGAAVVLGRVHTLADRITASAGASAGQRSPLHVDTVVRADITLGPEVQAEARKAASVLARFATARERNHVQHHLQKISGGYAVPLPEVVCPPLPPRVASAHPALLNAYAEALREGRTEIVLDDDLLDSIAPVPSDELILEMDLFTVVASPDIESLNRGVFELHIRRPAASSAGTALSRFADALGSAGNAALRAIHDRTDRVTASGLPESVITADVTFRPLQAAAENVARATLTRSARICTNSPTTEEPARQDWLSPHDLMLFPGPDGPQIWSRSRGSRVLPRAATTLNSVATGPHSAHVLAAATGQNLGIAFDWGVLASAPWLPRVRRGRTVFSPQTWRPAADLLHEGARHPDWHQHFAQWRRQWSVPAQVMLVDGDRQIPLRLNDPVDLSILQRQAQKGAVTLTEGISPQHCWARSSLGSHTVEAVFPMVADVPDGPITGEPAVVPPERPLPPAPSLPGGGWLRALVRCPAGRQQALLRAITRGLGDQWFFTRRHNGLLDLHVPIETLRAGTWDRLLSRLSDAVAHVLPDQLDDVLTISTYSRDAGFGSPSPHPGLLEGWAVSDTQCVLAALDTEAPDAPLLSVLDLAARLTHLSGTRFLAEVEPDRKGFAPMRRRLLPLITGAAHSGGLPPSKETDRFQHLWEARAAATQAYLRRLSEPAIIARFGALMLEQHVHRLTEGDKAPALLALASAAEGAALSWHRATREVA</sequence>
<dbReference type="KEGG" id="sge:DWG14_06036"/>
<accession>A0AAI8L512</accession>
<gene>
    <name evidence="2" type="ORF">DWG14_06036</name>
</gene>
<proteinExistence type="predicted"/>